<keyword evidence="2" id="KW-1185">Reference proteome</keyword>
<comment type="caution">
    <text evidence="1">The sequence shown here is derived from an EMBL/GenBank/DDBJ whole genome shotgun (WGS) entry which is preliminary data.</text>
</comment>
<protein>
    <submittedName>
        <fullName evidence="1">Uncharacterized protein</fullName>
    </submittedName>
</protein>
<gene>
    <name evidence="1" type="ORF">L6164_002489</name>
</gene>
<sequence length="522" mass="59036">MEPSRSALFQCGDVPSDNAKYPISSPCGVVMVSLFVASSASQHVFQCFPLTLNKNPFSSNTRSNYHGVQTQSHKLLVLQVDGLFPDFQGRITRFRLHSLMGRNDTEIVNMFGKDAELRDISDFNRLLMALTSSREHDLCLRLFANLQSYQLVPDCRTYSIMLRCYCEKNDVDEAKNVLDLMLENGFQPDVATVTILLNSFCKRGKLQKAFGVLQLMDKIRCKPTIQTYNCLLKGLCYVGKVEEASELLTDIKKKSFLKLDVYSYTAVMDGFCKVGRSDEAMELLNEATEMGITPNVVTFNSLLQGYSREGRPLEGIHVLKLMKKNNCFPDYISYTTLLHGLLKWNEIRAARKVYKEMVTIGFEVDLGMMRTLVKRLCRESGKERDLLEYANQVFEEMKNRVPTVDQRIYGMIIEALSAGNRVDEALTNLNDMITLRYSPWKVTFHSVIQALCSQGRTDEALSTLLLMYANGRTPNPVSFNIMIRELMAQGKLFSDSILFGAAIKLGAVTKAKHCYVNPNPNS</sequence>
<dbReference type="EMBL" id="CM039427">
    <property type="protein sequence ID" value="KAI4353549.1"/>
    <property type="molecule type" value="Genomic_DNA"/>
</dbReference>
<evidence type="ECO:0000313" key="2">
    <source>
        <dbReference type="Proteomes" id="UP000828941"/>
    </source>
</evidence>
<accession>A0ACB9PXK8</accession>
<name>A0ACB9PXK8_BAUVA</name>
<dbReference type="Proteomes" id="UP000828941">
    <property type="component" value="Chromosome 2"/>
</dbReference>
<proteinExistence type="predicted"/>
<organism evidence="1 2">
    <name type="scientific">Bauhinia variegata</name>
    <name type="common">Purple orchid tree</name>
    <name type="synonym">Phanera variegata</name>
    <dbReference type="NCBI Taxonomy" id="167791"/>
    <lineage>
        <taxon>Eukaryota</taxon>
        <taxon>Viridiplantae</taxon>
        <taxon>Streptophyta</taxon>
        <taxon>Embryophyta</taxon>
        <taxon>Tracheophyta</taxon>
        <taxon>Spermatophyta</taxon>
        <taxon>Magnoliopsida</taxon>
        <taxon>eudicotyledons</taxon>
        <taxon>Gunneridae</taxon>
        <taxon>Pentapetalae</taxon>
        <taxon>rosids</taxon>
        <taxon>fabids</taxon>
        <taxon>Fabales</taxon>
        <taxon>Fabaceae</taxon>
        <taxon>Cercidoideae</taxon>
        <taxon>Cercideae</taxon>
        <taxon>Bauhiniinae</taxon>
        <taxon>Bauhinia</taxon>
    </lineage>
</organism>
<reference evidence="1 2" key="1">
    <citation type="journal article" date="2022" name="DNA Res.">
        <title>Chromosomal-level genome assembly of the orchid tree Bauhinia variegata (Leguminosae; Cercidoideae) supports the allotetraploid origin hypothesis of Bauhinia.</title>
        <authorList>
            <person name="Zhong Y."/>
            <person name="Chen Y."/>
            <person name="Zheng D."/>
            <person name="Pang J."/>
            <person name="Liu Y."/>
            <person name="Luo S."/>
            <person name="Meng S."/>
            <person name="Qian L."/>
            <person name="Wei D."/>
            <person name="Dai S."/>
            <person name="Zhou R."/>
        </authorList>
    </citation>
    <scope>NUCLEOTIDE SEQUENCE [LARGE SCALE GENOMIC DNA]</scope>
    <source>
        <strain evidence="1">BV-YZ2020</strain>
    </source>
</reference>
<evidence type="ECO:0000313" key="1">
    <source>
        <dbReference type="EMBL" id="KAI4353549.1"/>
    </source>
</evidence>